<evidence type="ECO:0000313" key="12">
    <source>
        <dbReference type="Proteomes" id="UP000662678"/>
    </source>
</evidence>
<evidence type="ECO:0000256" key="7">
    <source>
        <dbReference type="ARBA" id="ARBA00023047"/>
    </source>
</evidence>
<reference evidence="12" key="1">
    <citation type="journal article" date="2019" name="Int. J. Syst. Evol. Microbiol.">
        <title>The Global Catalogue of Microorganisms (GCM) 10K type strain sequencing project: providing services to taxonomists for standard genome sequencing and annotation.</title>
        <authorList>
            <consortium name="The Broad Institute Genomics Platform"/>
            <consortium name="The Broad Institute Genome Sequencing Center for Infectious Disease"/>
            <person name="Wu L."/>
            <person name="Ma J."/>
        </authorList>
    </citation>
    <scope>NUCLEOTIDE SEQUENCE [LARGE SCALE GENOMIC DNA]</scope>
    <source>
        <strain evidence="12">KCTC 23713</strain>
    </source>
</reference>
<keyword evidence="7" id="KW-0625">Polysaccharide transport</keyword>
<evidence type="ECO:0000256" key="3">
    <source>
        <dbReference type="ARBA" id="ARBA00022448"/>
    </source>
</evidence>
<keyword evidence="12" id="KW-1185">Reference proteome</keyword>
<dbReference type="RefSeq" id="WP_189353575.1">
    <property type="nucleotide sequence ID" value="NZ_BMYP01000025.1"/>
</dbReference>
<evidence type="ECO:0000259" key="10">
    <source>
        <dbReference type="PROSITE" id="PS51012"/>
    </source>
</evidence>
<dbReference type="InterPro" id="IPR013525">
    <property type="entry name" value="ABC2_TM"/>
</dbReference>
<dbReference type="Pfam" id="PF01061">
    <property type="entry name" value="ABC2_membrane"/>
    <property type="match status" value="1"/>
</dbReference>
<sequence>MVVSSLRELWRYRGFIRASVQREVQLKYKDSVLGLWWLIGSPLVMILIYTLVFSRIMHSRLPGMDMAYAYSVYLCAGLLQWNLFAEIVGRTQSFVVDNANLIKKASFPVISLPVIATAGSVINFSIIYGIFILFMLIQGILNINILIIYPMILVILILMAFSFGVLMAVYNVFLRDIGQIIPLLLQILFWATPVVYPSSILPENIKELISWVPLYNLMDLSHQIHLGLKPDLTLLLYPLTILIVLLLITCLSYRRLYGDILDEI</sequence>
<feature type="transmembrane region" description="Helical" evidence="9">
    <location>
        <begin position="146"/>
        <end position="171"/>
    </location>
</feature>
<feature type="domain" description="ABC transmembrane type-2" evidence="10">
    <location>
        <begin position="33"/>
        <end position="256"/>
    </location>
</feature>
<evidence type="ECO:0000256" key="8">
    <source>
        <dbReference type="ARBA" id="ARBA00023136"/>
    </source>
</evidence>
<proteinExistence type="inferred from homology"/>
<evidence type="ECO:0000313" key="11">
    <source>
        <dbReference type="EMBL" id="GHD78519.1"/>
    </source>
</evidence>
<feature type="transmembrane region" description="Helical" evidence="9">
    <location>
        <begin position="234"/>
        <end position="253"/>
    </location>
</feature>
<dbReference type="Proteomes" id="UP000662678">
    <property type="component" value="Unassembled WGS sequence"/>
</dbReference>
<evidence type="ECO:0000256" key="1">
    <source>
        <dbReference type="ARBA" id="ARBA00004651"/>
    </source>
</evidence>
<gene>
    <name evidence="11" type="primary">wzm</name>
    <name evidence="11" type="ORF">GCM10011419_20690</name>
</gene>
<keyword evidence="4 9" id="KW-1003">Cell membrane</keyword>
<evidence type="ECO:0000256" key="5">
    <source>
        <dbReference type="ARBA" id="ARBA00022692"/>
    </source>
</evidence>
<dbReference type="InterPro" id="IPR047817">
    <property type="entry name" value="ABC2_TM_bact-type"/>
</dbReference>
<feature type="transmembrane region" description="Helical" evidence="9">
    <location>
        <begin position="35"/>
        <end position="54"/>
    </location>
</feature>
<organism evidence="11 12">
    <name type="scientific">Vogesella fluminis</name>
    <dbReference type="NCBI Taxonomy" id="1069161"/>
    <lineage>
        <taxon>Bacteria</taxon>
        <taxon>Pseudomonadati</taxon>
        <taxon>Pseudomonadota</taxon>
        <taxon>Betaproteobacteria</taxon>
        <taxon>Neisseriales</taxon>
        <taxon>Chromobacteriaceae</taxon>
        <taxon>Vogesella</taxon>
    </lineage>
</organism>
<feature type="transmembrane region" description="Helical" evidence="9">
    <location>
        <begin position="66"/>
        <end position="85"/>
    </location>
</feature>
<comment type="similarity">
    <text evidence="2 9">Belongs to the ABC-2 integral membrane protein family.</text>
</comment>
<keyword evidence="6 9" id="KW-1133">Transmembrane helix</keyword>
<dbReference type="PANTHER" id="PTHR30413:SF10">
    <property type="entry name" value="CAPSULE POLYSACCHARIDE EXPORT INNER-MEMBRANE PROTEIN CTRC"/>
    <property type="match status" value="1"/>
</dbReference>
<accession>A0ABQ3HCC2</accession>
<dbReference type="PANTHER" id="PTHR30413">
    <property type="entry name" value="INNER MEMBRANE TRANSPORT PERMEASE"/>
    <property type="match status" value="1"/>
</dbReference>
<dbReference type="EMBL" id="BMYP01000025">
    <property type="protein sequence ID" value="GHD78519.1"/>
    <property type="molecule type" value="Genomic_DNA"/>
</dbReference>
<evidence type="ECO:0000256" key="9">
    <source>
        <dbReference type="RuleBase" id="RU361157"/>
    </source>
</evidence>
<keyword evidence="3 9" id="KW-0813">Transport</keyword>
<comment type="subcellular location">
    <subcellularLocation>
        <location evidence="9">Cell inner membrane</location>
        <topology evidence="9">Multi-pass membrane protein</topology>
    </subcellularLocation>
    <subcellularLocation>
        <location evidence="1">Cell membrane</location>
        <topology evidence="1">Multi-pass membrane protein</topology>
    </subcellularLocation>
</comment>
<name>A0ABQ3HCC2_9NEIS</name>
<feature type="transmembrane region" description="Helical" evidence="9">
    <location>
        <begin position="105"/>
        <end position="134"/>
    </location>
</feature>
<keyword evidence="5 9" id="KW-0812">Transmembrane</keyword>
<evidence type="ECO:0000256" key="2">
    <source>
        <dbReference type="ARBA" id="ARBA00007783"/>
    </source>
</evidence>
<keyword evidence="7" id="KW-0762">Sugar transport</keyword>
<evidence type="ECO:0000256" key="4">
    <source>
        <dbReference type="ARBA" id="ARBA00022475"/>
    </source>
</evidence>
<keyword evidence="8 9" id="KW-0472">Membrane</keyword>
<comment type="caution">
    <text evidence="9">Lacks conserved residue(s) required for the propagation of feature annotation.</text>
</comment>
<dbReference type="PROSITE" id="PS51012">
    <property type="entry name" value="ABC_TM2"/>
    <property type="match status" value="1"/>
</dbReference>
<evidence type="ECO:0000256" key="6">
    <source>
        <dbReference type="ARBA" id="ARBA00022989"/>
    </source>
</evidence>
<protein>
    <recommendedName>
        <fullName evidence="9">Transport permease protein</fullName>
    </recommendedName>
</protein>
<comment type="caution">
    <text evidence="11">The sequence shown here is derived from an EMBL/GenBank/DDBJ whole genome shotgun (WGS) entry which is preliminary data.</text>
</comment>